<proteinExistence type="predicted"/>
<gene>
    <name evidence="2" type="ORF">NCTC10038_04693</name>
</gene>
<evidence type="ECO:0000313" key="2">
    <source>
        <dbReference type="EMBL" id="SQF93228.1"/>
    </source>
</evidence>
<name>A0A8B4IC21_PSEFL</name>
<protein>
    <submittedName>
        <fullName evidence="2">Uncharacterized protein</fullName>
    </submittedName>
</protein>
<dbReference type="Proteomes" id="UP000248640">
    <property type="component" value="Chromosome 1"/>
</dbReference>
<organism evidence="2 3">
    <name type="scientific">Pseudomonas fluorescens</name>
    <dbReference type="NCBI Taxonomy" id="294"/>
    <lineage>
        <taxon>Bacteria</taxon>
        <taxon>Pseudomonadati</taxon>
        <taxon>Pseudomonadota</taxon>
        <taxon>Gammaproteobacteria</taxon>
        <taxon>Pseudomonadales</taxon>
        <taxon>Pseudomonadaceae</taxon>
        <taxon>Pseudomonas</taxon>
    </lineage>
</organism>
<feature type="region of interest" description="Disordered" evidence="1">
    <location>
        <begin position="269"/>
        <end position="295"/>
    </location>
</feature>
<evidence type="ECO:0000256" key="1">
    <source>
        <dbReference type="SAM" id="MobiDB-lite"/>
    </source>
</evidence>
<dbReference type="AlphaFoldDB" id="A0A8B4IC21"/>
<sequence>MEQDHPLGEGITYDNYYNSSLSNLDAATCEAVAVGQAIGRQMAKPHIGYSTQIFTRLCGHAMSLMRAVPRTRWVIADFEDWDFGCAAGHSRAIIEGFLLFLYIIEEPSCAQEWSSKLNVMHLNDCCRRIKLLTNSNAMEDVEGLTEQAEELRGRLRGNEWFLSLNASVQKRCLAGDNLMIANRDEMLEKAAWDKKDFYANWDLLSQYAHVLPISFYRMEPNGRGTGIENDTDKAYIALTMQLSAETLEKATDLLVEAFPYTAAVRKGIQSKFSPGPRSNRPIAPAANKKKKIRKK</sequence>
<reference evidence="2 3" key="1">
    <citation type="submission" date="2018-06" db="EMBL/GenBank/DDBJ databases">
        <authorList>
            <consortium name="Pathogen Informatics"/>
            <person name="Doyle S."/>
        </authorList>
    </citation>
    <scope>NUCLEOTIDE SEQUENCE [LARGE SCALE GENOMIC DNA]</scope>
    <source>
        <strain evidence="2 3">NCTC10038</strain>
    </source>
</reference>
<evidence type="ECO:0000313" key="3">
    <source>
        <dbReference type="Proteomes" id="UP000248640"/>
    </source>
</evidence>
<accession>A0A8B4IC21</accession>
<dbReference type="RefSeq" id="WP_053257606.1">
    <property type="nucleotide sequence ID" value="NZ_CBCRXZ010000001.1"/>
</dbReference>
<dbReference type="GeneID" id="61634635"/>
<dbReference type="EMBL" id="LS483372">
    <property type="protein sequence ID" value="SQF93228.1"/>
    <property type="molecule type" value="Genomic_DNA"/>
</dbReference>